<feature type="compositionally biased region" description="Basic residues" evidence="1">
    <location>
        <begin position="1"/>
        <end position="11"/>
    </location>
</feature>
<name>A0A9W9KDL6_9EURO</name>
<dbReference type="EMBL" id="JAPQKH010000004">
    <property type="protein sequence ID" value="KAJ5101132.1"/>
    <property type="molecule type" value="Genomic_DNA"/>
</dbReference>
<evidence type="ECO:0000313" key="3">
    <source>
        <dbReference type="Proteomes" id="UP001149165"/>
    </source>
</evidence>
<proteinExistence type="predicted"/>
<dbReference type="AlphaFoldDB" id="A0A9W9KDL6"/>
<sequence length="557" mass="61813">METPAAKRRKTTGIVYPDIEPSDQDRLPHQDANDSFLIRQVQAFAAGDIRKGDTLRAKAITEVDSTNERLVRSCHPSLSNKPTVWVSESIFGQPIWLVDKPLRKSDSVFAGGRPIHYYPSDRFDYVPWGILTPRTPHDFNNHFDRFINPRRFLRATDLDSLRELFPKATGVNVFVAGFMVIIFDDQTDVQDAYQKIWPLELAGLRVFFDIGHYELTTSTLQYGLGLSTMPSQEMDTLAAHQQNTSSRAGSLGLKVQMQDGLIAMTTVTHGFVRLPGVSILNSVKNVVSAMLKKMKQSLSRYTPARTPAPTSLVIPAGVQHADLTSDPVGRGVWIVESRELIGTITRTYDRPSGTKPYPAGYKHDLSLITAPTLPDLTSPPGYPPVTGWGKYSTALDGIEDVFCVCQRKAEGPWQAITGQTDPTLFKRATVLGSGWRWDLHENYQTAFLLWHTAGEFSPADGWSGSPLCLGSPSSRTAKAVVFQNFQTHCRLREDPSGGTQQTQETLMKGGFILPAEIRNSTILTVPRSDYTNPFSTLPARKRASDEIAPERRSFSGI</sequence>
<reference evidence="2" key="1">
    <citation type="submission" date="2022-11" db="EMBL/GenBank/DDBJ databases">
        <authorList>
            <person name="Petersen C."/>
        </authorList>
    </citation>
    <scope>NUCLEOTIDE SEQUENCE</scope>
    <source>
        <strain evidence="2">IBT 30069</strain>
    </source>
</reference>
<evidence type="ECO:0000256" key="1">
    <source>
        <dbReference type="SAM" id="MobiDB-lite"/>
    </source>
</evidence>
<evidence type="ECO:0000313" key="2">
    <source>
        <dbReference type="EMBL" id="KAJ5101132.1"/>
    </source>
</evidence>
<protein>
    <submittedName>
        <fullName evidence="2">Uncharacterized protein</fullName>
    </submittedName>
</protein>
<reference evidence="2" key="2">
    <citation type="journal article" date="2023" name="IMA Fungus">
        <title>Comparative genomic study of the Penicillium genus elucidates a diverse pangenome and 15 lateral gene transfer events.</title>
        <authorList>
            <person name="Petersen C."/>
            <person name="Sorensen T."/>
            <person name="Nielsen M.R."/>
            <person name="Sondergaard T.E."/>
            <person name="Sorensen J.L."/>
            <person name="Fitzpatrick D.A."/>
            <person name="Frisvad J.C."/>
            <person name="Nielsen K.L."/>
        </authorList>
    </citation>
    <scope>NUCLEOTIDE SEQUENCE</scope>
    <source>
        <strain evidence="2">IBT 30069</strain>
    </source>
</reference>
<dbReference type="OrthoDB" id="3009558at2759"/>
<dbReference type="Proteomes" id="UP001149165">
    <property type="component" value="Unassembled WGS sequence"/>
</dbReference>
<keyword evidence="3" id="KW-1185">Reference proteome</keyword>
<organism evidence="2 3">
    <name type="scientific">Penicillium angulare</name>
    <dbReference type="NCBI Taxonomy" id="116970"/>
    <lineage>
        <taxon>Eukaryota</taxon>
        <taxon>Fungi</taxon>
        <taxon>Dikarya</taxon>
        <taxon>Ascomycota</taxon>
        <taxon>Pezizomycotina</taxon>
        <taxon>Eurotiomycetes</taxon>
        <taxon>Eurotiomycetidae</taxon>
        <taxon>Eurotiales</taxon>
        <taxon>Aspergillaceae</taxon>
        <taxon>Penicillium</taxon>
    </lineage>
</organism>
<comment type="caution">
    <text evidence="2">The sequence shown here is derived from an EMBL/GenBank/DDBJ whole genome shotgun (WGS) entry which is preliminary data.</text>
</comment>
<gene>
    <name evidence="2" type="ORF">N7456_007184</name>
</gene>
<feature type="region of interest" description="Disordered" evidence="1">
    <location>
        <begin position="1"/>
        <end position="30"/>
    </location>
</feature>
<accession>A0A9W9KDL6</accession>